<reference evidence="6" key="1">
    <citation type="submission" date="2019-04" db="EMBL/GenBank/DDBJ databases">
        <title>Whole genome sequencing of cave bacteria.</title>
        <authorList>
            <person name="Gan H.M."/>
            <person name="Barton H."/>
            <person name="Savka M.A."/>
        </authorList>
    </citation>
    <scope>NUCLEOTIDE SEQUENCE [LARGE SCALE GENOMIC DNA]</scope>
    <source>
        <strain evidence="6">LC387</strain>
    </source>
</reference>
<feature type="chain" id="PRO_5020414593" evidence="4">
    <location>
        <begin position="20"/>
        <end position="405"/>
    </location>
</feature>
<dbReference type="OrthoDB" id="5794591at2"/>
<evidence type="ECO:0000256" key="3">
    <source>
        <dbReference type="ARBA" id="ARBA00022970"/>
    </source>
</evidence>
<dbReference type="Pfam" id="PF13458">
    <property type="entry name" value="Peripla_BP_6"/>
    <property type="match status" value="1"/>
</dbReference>
<dbReference type="STRING" id="211460.YH63_15695"/>
<keyword evidence="2 4" id="KW-0732">Signal</keyword>
<dbReference type="InterPro" id="IPR051010">
    <property type="entry name" value="BCAA_transport"/>
</dbReference>
<dbReference type="Gene3D" id="3.40.50.2300">
    <property type="match status" value="2"/>
</dbReference>
<comment type="similarity">
    <text evidence="1">Belongs to the leucine-binding protein family.</text>
</comment>
<feature type="signal peptide" evidence="4">
    <location>
        <begin position="1"/>
        <end position="19"/>
    </location>
</feature>
<dbReference type="PANTHER" id="PTHR30483">
    <property type="entry name" value="LEUCINE-SPECIFIC-BINDING PROTEIN"/>
    <property type="match status" value="1"/>
</dbReference>
<dbReference type="Proteomes" id="UP000034832">
    <property type="component" value="Unassembled WGS sequence"/>
</dbReference>
<dbReference type="EMBL" id="LBIA02000001">
    <property type="protein sequence ID" value="TKT70496.1"/>
    <property type="molecule type" value="Genomic_DNA"/>
</dbReference>
<keyword evidence="3" id="KW-0029">Amino-acid transport</keyword>
<evidence type="ECO:0000259" key="5">
    <source>
        <dbReference type="Pfam" id="PF13458"/>
    </source>
</evidence>
<dbReference type="SUPFAM" id="SSF53822">
    <property type="entry name" value="Periplasmic binding protein-like I"/>
    <property type="match status" value="1"/>
</dbReference>
<sequence>MKIVKLGVLLCTLAGTAVAQSVAADSGKSDNVIKIGILNDRSGAYADLGGEGSVVAARMAAEEFGNAIDGVPVEIISADHQNKPDIGLGIVRRWFDVEKVDVVADISNSGVGFAVTTLANERQRIVLNASASSDFTGKACTRTSFQWVYSSYTNGYGLASALTKQKLDSWFLITVDYSFGHAFSNDMRRAIEKAGGKVAGEVRHPLNTADFSSVLLQAQASNAKVVALANAGADMTTAVKQASEFGITSKQTLVAPTVFLTDIDSIGLAAAQGLQFVTAFYWDRDEASRAWSKKYFARQGRMPTMTQAGIYSAVRHYLYAVRAAKTDDALKVADKMRELPVSDAFAPNGKVRADGQFLHDMYIARVKKPAESKQRWDYYDIVSTIPADEAFRSLSEGGCPLLAQR</sequence>
<dbReference type="GO" id="GO:0006865">
    <property type="term" value="P:amino acid transport"/>
    <property type="evidence" value="ECO:0007669"/>
    <property type="project" value="UniProtKB-KW"/>
</dbReference>
<protein>
    <submittedName>
        <fullName evidence="6">ABC transporter substrate-binding protein</fullName>
    </submittedName>
</protein>
<comment type="caution">
    <text evidence="6">The sequence shown here is derived from an EMBL/GenBank/DDBJ whole genome shotgun (WGS) entry which is preliminary data.</text>
</comment>
<dbReference type="AlphaFoldDB" id="A0A4U6BJW7"/>
<dbReference type="PANTHER" id="PTHR30483:SF6">
    <property type="entry name" value="PERIPLASMIC BINDING PROTEIN OF ABC TRANSPORTER FOR NATURAL AMINO ACIDS"/>
    <property type="match status" value="1"/>
</dbReference>
<keyword evidence="7" id="KW-1185">Reference proteome</keyword>
<evidence type="ECO:0000313" key="7">
    <source>
        <dbReference type="Proteomes" id="UP000034832"/>
    </source>
</evidence>
<name>A0A4U6BJW7_9BRAD</name>
<feature type="domain" description="Leucine-binding protein" evidence="5">
    <location>
        <begin position="33"/>
        <end position="367"/>
    </location>
</feature>
<organism evidence="6 7">
    <name type="scientific">Afipia massiliensis</name>
    <dbReference type="NCBI Taxonomy" id="211460"/>
    <lineage>
        <taxon>Bacteria</taxon>
        <taxon>Pseudomonadati</taxon>
        <taxon>Pseudomonadota</taxon>
        <taxon>Alphaproteobacteria</taxon>
        <taxon>Hyphomicrobiales</taxon>
        <taxon>Nitrobacteraceae</taxon>
        <taxon>Afipia</taxon>
    </lineage>
</organism>
<proteinExistence type="inferred from homology"/>
<keyword evidence="3" id="KW-0813">Transport</keyword>
<gene>
    <name evidence="6" type="ORF">YH63_003195</name>
</gene>
<accession>A0A4U6BJW7</accession>
<evidence type="ECO:0000313" key="6">
    <source>
        <dbReference type="EMBL" id="TKT70496.1"/>
    </source>
</evidence>
<dbReference type="RefSeq" id="WP_052753862.1">
    <property type="nucleotide sequence ID" value="NZ_LBIA02000001.1"/>
</dbReference>
<dbReference type="InterPro" id="IPR028082">
    <property type="entry name" value="Peripla_BP_I"/>
</dbReference>
<dbReference type="InterPro" id="IPR028081">
    <property type="entry name" value="Leu-bd"/>
</dbReference>
<evidence type="ECO:0000256" key="1">
    <source>
        <dbReference type="ARBA" id="ARBA00010062"/>
    </source>
</evidence>
<dbReference type="CDD" id="cd06327">
    <property type="entry name" value="PBP1_SBP-like"/>
    <property type="match status" value="1"/>
</dbReference>
<evidence type="ECO:0000256" key="4">
    <source>
        <dbReference type="SAM" id="SignalP"/>
    </source>
</evidence>
<evidence type="ECO:0000256" key="2">
    <source>
        <dbReference type="ARBA" id="ARBA00022729"/>
    </source>
</evidence>